<keyword evidence="2" id="KW-0274">FAD</keyword>
<evidence type="ECO:0000256" key="2">
    <source>
        <dbReference type="PIRSR" id="PIRSR011396-2"/>
    </source>
</evidence>
<feature type="binding site" evidence="2">
    <location>
        <position position="347"/>
    </location>
    <ligand>
        <name>L-tryptophan</name>
        <dbReference type="ChEBI" id="CHEBI:57912"/>
    </ligand>
</feature>
<dbReference type="SUPFAM" id="SSF51905">
    <property type="entry name" value="FAD/NAD(P)-binding domain"/>
    <property type="match status" value="1"/>
</dbReference>
<feature type="binding site" evidence="2">
    <location>
        <position position="351"/>
    </location>
    <ligand>
        <name>FAD</name>
        <dbReference type="ChEBI" id="CHEBI:57692"/>
    </ligand>
</feature>
<feature type="binding site" evidence="2">
    <location>
        <position position="83"/>
    </location>
    <ligand>
        <name>7-chloro-L-tryptophan</name>
        <dbReference type="ChEBI" id="CHEBI:58713"/>
    </ligand>
</feature>
<dbReference type="Proteomes" id="UP000270530">
    <property type="component" value="Chromosome"/>
</dbReference>
<feature type="binding site" evidence="2">
    <location>
        <position position="338"/>
    </location>
    <ligand>
        <name>FAD</name>
        <dbReference type="ChEBI" id="CHEBI:57692"/>
    </ligand>
</feature>
<gene>
    <name evidence="4" type="ORF">ALSL_0860</name>
</gene>
<reference evidence="5" key="2">
    <citation type="submission" date="2018-06" db="EMBL/GenBank/DDBJ databases">
        <title>Genome sequence of Rhodanobacteraceae bacterium strain Dysh456.</title>
        <authorList>
            <person name="Fukui M."/>
        </authorList>
    </citation>
    <scope>NUCLEOTIDE SEQUENCE [LARGE SCALE GENOMIC DNA]</scope>
    <source>
        <strain evidence="5">Dysh456</strain>
    </source>
</reference>
<keyword evidence="3" id="KW-1133">Transmembrane helix</keyword>
<dbReference type="AlphaFoldDB" id="A0A2Z6E389"/>
<sequence>MSDGAEDLRLRRVVIVGGGTAGWISAALLARALGRQVRIVLVESPEIGTVGVGEATIPQIRLINTFLGIDEDELLRAVQGTFKLGIQFCDWHRIGHAYYHAFGEIGAPLGLLPFHAYWLRDRSRPDAADLWAYALNAQACEARRFDRRQRIGTSPLSGLRYAYHFDAGLYARHLRRHCDGRVVEAVEGTVIEVERRAADGFIAAVHLRDGRRIEGDLFIDCSGFRGLLIEGALEAGYEDWSHWLPCDRALAVPSARQGPMRPYTQALARSAGWQWRIPLQHREGNGHVYCSRYLSDDEACAMLLSNLEGEPLAEPRPLRFTAGVRKRFWSHNCIALGLASGFLEPLESTSIHLVQSGLGRLLALLPDRACAPALREEYNRQTRFEYERIRDFLILHYRATERRDTPFWRDCAALPMPASLAHKIALFRAGGRIVREGEELFTEGSWLQVMLGQGIVPHAYPALADTLPGPQFDGFLADLRTLIARAIADMPAHERFIADHCAAGTGAGMLN</sequence>
<dbReference type="GO" id="GO:0004497">
    <property type="term" value="F:monooxygenase activity"/>
    <property type="evidence" value="ECO:0007669"/>
    <property type="project" value="InterPro"/>
</dbReference>
<evidence type="ECO:0000256" key="1">
    <source>
        <dbReference type="PIRSR" id="PIRSR011396-1"/>
    </source>
</evidence>
<organism evidence="4 5">
    <name type="scientific">Aerosticca soli</name>
    <dbReference type="NCBI Taxonomy" id="2010829"/>
    <lineage>
        <taxon>Bacteria</taxon>
        <taxon>Pseudomonadati</taxon>
        <taxon>Pseudomonadota</taxon>
        <taxon>Gammaproteobacteria</taxon>
        <taxon>Lysobacterales</taxon>
        <taxon>Rhodanobacteraceae</taxon>
        <taxon>Aerosticca</taxon>
    </lineage>
</organism>
<keyword evidence="2" id="KW-0547">Nucleotide-binding</keyword>
<dbReference type="PANTHER" id="PTHR43747">
    <property type="entry name" value="FAD-BINDING PROTEIN"/>
    <property type="match status" value="1"/>
</dbReference>
<feature type="active site" evidence="1">
    <location>
        <position position="83"/>
    </location>
</feature>
<keyword evidence="2" id="KW-0285">Flavoprotein</keyword>
<feature type="transmembrane region" description="Helical" evidence="3">
    <location>
        <begin position="12"/>
        <end position="34"/>
    </location>
</feature>
<proteinExistence type="predicted"/>
<keyword evidence="3" id="KW-0812">Transmembrane</keyword>
<name>A0A2Z6E389_9GAMM</name>
<evidence type="ECO:0000256" key="3">
    <source>
        <dbReference type="SAM" id="Phobius"/>
    </source>
</evidence>
<dbReference type="Gene3D" id="3.50.50.60">
    <property type="entry name" value="FAD/NAD(P)-binding domain"/>
    <property type="match status" value="1"/>
</dbReference>
<dbReference type="PIRSF" id="PIRSF011396">
    <property type="entry name" value="Trp_halogenase"/>
    <property type="match status" value="1"/>
</dbReference>
<dbReference type="InterPro" id="IPR050816">
    <property type="entry name" value="Flavin-dep_Halogenase_NPB"/>
</dbReference>
<feature type="binding site" evidence="2">
    <location>
        <position position="190"/>
    </location>
    <ligand>
        <name>FAD</name>
        <dbReference type="ChEBI" id="CHEBI:57692"/>
    </ligand>
</feature>
<dbReference type="InterPro" id="IPR033856">
    <property type="entry name" value="Trp_halogen"/>
</dbReference>
<feature type="binding site" evidence="2">
    <location>
        <begin position="18"/>
        <end position="21"/>
    </location>
    <ligand>
        <name>FAD</name>
        <dbReference type="ChEBI" id="CHEBI:57692"/>
    </ligand>
</feature>
<evidence type="ECO:0000313" key="4">
    <source>
        <dbReference type="EMBL" id="BBD79525.1"/>
    </source>
</evidence>
<keyword evidence="3" id="KW-0472">Membrane</keyword>
<dbReference type="OrthoDB" id="462203at2"/>
<dbReference type="KEGG" id="rbd:ALSL_0860"/>
<keyword evidence="5" id="KW-1185">Reference proteome</keyword>
<dbReference type="PANTHER" id="PTHR43747:SF4">
    <property type="entry name" value="FLAVIN-DEPENDENT TRYPTOPHAN HALOGENASE"/>
    <property type="match status" value="1"/>
</dbReference>
<dbReference type="GO" id="GO:0000166">
    <property type="term" value="F:nucleotide binding"/>
    <property type="evidence" value="ECO:0007669"/>
    <property type="project" value="UniProtKB-KW"/>
</dbReference>
<dbReference type="InterPro" id="IPR036188">
    <property type="entry name" value="FAD/NAD-bd_sf"/>
</dbReference>
<dbReference type="InterPro" id="IPR006905">
    <property type="entry name" value="Flavin_halogenase"/>
</dbReference>
<reference evidence="5" key="1">
    <citation type="submission" date="2018-04" db="EMBL/GenBank/DDBJ databases">
        <authorList>
            <person name="Watanabe M."/>
            <person name="Kojima H."/>
        </authorList>
    </citation>
    <scope>NUCLEOTIDE SEQUENCE [LARGE SCALE GENOMIC DNA]</scope>
    <source>
        <strain evidence="5">Dysh456</strain>
    </source>
</reference>
<dbReference type="EMBL" id="AP018560">
    <property type="protein sequence ID" value="BBD79525.1"/>
    <property type="molecule type" value="Genomic_DNA"/>
</dbReference>
<accession>A0A2Z6E389</accession>
<dbReference type="Pfam" id="PF04820">
    <property type="entry name" value="Trp_halogenase"/>
    <property type="match status" value="1"/>
</dbReference>
<protein>
    <submittedName>
        <fullName evidence="4">Tryptophan halogenase</fullName>
    </submittedName>
</protein>
<evidence type="ECO:0000313" key="5">
    <source>
        <dbReference type="Proteomes" id="UP000270530"/>
    </source>
</evidence>